<dbReference type="InterPro" id="IPR017972">
    <property type="entry name" value="Cyt_P450_CS"/>
</dbReference>
<feature type="binding site" description="axial binding residue" evidence="13">
    <location>
        <position position="432"/>
    </location>
    <ligand>
        <name>heme</name>
        <dbReference type="ChEBI" id="CHEBI:30413"/>
    </ligand>
    <ligandPart>
        <name>Fe</name>
        <dbReference type="ChEBI" id="CHEBI:18248"/>
    </ligandPart>
</feature>
<evidence type="ECO:0000256" key="12">
    <source>
        <dbReference type="ARBA" id="ARBA00023136"/>
    </source>
</evidence>
<evidence type="ECO:0008006" key="17">
    <source>
        <dbReference type="Google" id="ProtNLM"/>
    </source>
</evidence>
<evidence type="ECO:0000256" key="8">
    <source>
        <dbReference type="ARBA" id="ARBA00022848"/>
    </source>
</evidence>
<dbReference type="AlphaFoldDB" id="A0AAN9TDE7"/>
<dbReference type="InterPro" id="IPR050196">
    <property type="entry name" value="Cytochrome_P450_Monoox"/>
</dbReference>
<evidence type="ECO:0000256" key="9">
    <source>
        <dbReference type="ARBA" id="ARBA00023002"/>
    </source>
</evidence>
<evidence type="ECO:0000256" key="1">
    <source>
        <dbReference type="ARBA" id="ARBA00001971"/>
    </source>
</evidence>
<dbReference type="GO" id="GO:0005789">
    <property type="term" value="C:endoplasmic reticulum membrane"/>
    <property type="evidence" value="ECO:0007669"/>
    <property type="project" value="UniProtKB-SubCell"/>
</dbReference>
<comment type="caution">
    <text evidence="15">The sequence shown here is derived from an EMBL/GenBank/DDBJ whole genome shotgun (WGS) entry which is preliminary data.</text>
</comment>
<dbReference type="PANTHER" id="PTHR24291:SF189">
    <property type="entry name" value="CYTOCHROME P450 4C3-RELATED"/>
    <property type="match status" value="1"/>
</dbReference>
<dbReference type="InterPro" id="IPR001128">
    <property type="entry name" value="Cyt_P450"/>
</dbReference>
<keyword evidence="6 13" id="KW-0479">Metal-binding</keyword>
<evidence type="ECO:0000256" key="3">
    <source>
        <dbReference type="ARBA" id="ARBA00004406"/>
    </source>
</evidence>
<dbReference type="GO" id="GO:0004497">
    <property type="term" value="F:monooxygenase activity"/>
    <property type="evidence" value="ECO:0007669"/>
    <property type="project" value="UniProtKB-KW"/>
</dbReference>
<evidence type="ECO:0000313" key="15">
    <source>
        <dbReference type="EMBL" id="KAK7579843.1"/>
    </source>
</evidence>
<dbReference type="InterPro" id="IPR002401">
    <property type="entry name" value="Cyt_P450_E_grp-I"/>
</dbReference>
<dbReference type="GO" id="GO:0005506">
    <property type="term" value="F:iron ion binding"/>
    <property type="evidence" value="ECO:0007669"/>
    <property type="project" value="InterPro"/>
</dbReference>
<proteinExistence type="inferred from homology"/>
<comment type="similarity">
    <text evidence="4 14">Belongs to the cytochrome P450 family.</text>
</comment>
<comment type="cofactor">
    <cofactor evidence="1 13">
        <name>heme</name>
        <dbReference type="ChEBI" id="CHEBI:30413"/>
    </cofactor>
</comment>
<evidence type="ECO:0000256" key="10">
    <source>
        <dbReference type="ARBA" id="ARBA00023004"/>
    </source>
</evidence>
<evidence type="ECO:0000256" key="7">
    <source>
        <dbReference type="ARBA" id="ARBA00022824"/>
    </source>
</evidence>
<organism evidence="15 16">
    <name type="scientific">Parthenolecanium corni</name>
    <dbReference type="NCBI Taxonomy" id="536013"/>
    <lineage>
        <taxon>Eukaryota</taxon>
        <taxon>Metazoa</taxon>
        <taxon>Ecdysozoa</taxon>
        <taxon>Arthropoda</taxon>
        <taxon>Hexapoda</taxon>
        <taxon>Insecta</taxon>
        <taxon>Pterygota</taxon>
        <taxon>Neoptera</taxon>
        <taxon>Paraneoptera</taxon>
        <taxon>Hemiptera</taxon>
        <taxon>Sternorrhyncha</taxon>
        <taxon>Coccoidea</taxon>
        <taxon>Coccidae</taxon>
        <taxon>Parthenolecanium</taxon>
    </lineage>
</organism>
<evidence type="ECO:0000256" key="6">
    <source>
        <dbReference type="ARBA" id="ARBA00022723"/>
    </source>
</evidence>
<evidence type="ECO:0000313" key="16">
    <source>
        <dbReference type="Proteomes" id="UP001367676"/>
    </source>
</evidence>
<gene>
    <name evidence="15" type="ORF">V9T40_000472</name>
</gene>
<keyword evidence="9 14" id="KW-0560">Oxidoreductase</keyword>
<accession>A0AAN9TDE7</accession>
<sequence>MLSQAIYPYVKLLNKIPGPNGFPVFGCSFIGLLTPRDKMLALYENFFDTFGHVVRAWAGPIGVVFIGGAEGAQAVLSPTINIEKSFQYEFFKPWLGSGLLISHGQKWHSRHRLLRPAFHSTILEKFFDTIVKNSELLIRELESETNAQEFDITPYLKECSLHNICETAMGVKMHEEVNLKKNYLKSVQTYSETFYERMMNPFLYPTILFSLSSTYRRQKEAVKILHNMSMNVIKKRIAERRLQRENARVNKNSKSEGFSKKKEFLDVLLDISERDDNEFTTDDVREEVDTFLLGGHNTVSMTLYWTIYLVGLHPDIQEKVHTEVDDILRSAEAPKDTKMLQELHYLECVIKESLRLYPPIPLIGRTLGEDVVINDFKIPAGNWVAVHIHQIHRLREHYHNPNEFDPSHFFPENSRDRYPFAYLPFSGGPRNCLGQKFAMMELKIVLATFFKHYEVKSLTKQEDMKVLLDAVIRPENGIWIVSIFGQLTQFSSRCPNFLPDVSIFVQLSQYSSSCLIFRPVVSIFVQLSQFF</sequence>
<dbReference type="SUPFAM" id="SSF48264">
    <property type="entry name" value="Cytochrome P450"/>
    <property type="match status" value="1"/>
</dbReference>
<name>A0AAN9TDE7_9HEMI</name>
<evidence type="ECO:0000256" key="13">
    <source>
        <dbReference type="PIRSR" id="PIRSR602401-1"/>
    </source>
</evidence>
<keyword evidence="12" id="KW-0472">Membrane</keyword>
<protein>
    <recommendedName>
        <fullName evidence="17">Cytochrome P450</fullName>
    </recommendedName>
</protein>
<dbReference type="GO" id="GO:0020037">
    <property type="term" value="F:heme binding"/>
    <property type="evidence" value="ECO:0007669"/>
    <property type="project" value="InterPro"/>
</dbReference>
<keyword evidence="7" id="KW-0256">Endoplasmic reticulum</keyword>
<evidence type="ECO:0000256" key="14">
    <source>
        <dbReference type="RuleBase" id="RU000461"/>
    </source>
</evidence>
<comment type="subcellular location">
    <subcellularLocation>
        <location evidence="3">Endoplasmic reticulum membrane</location>
        <topology evidence="3">Peripheral membrane protein</topology>
    </subcellularLocation>
    <subcellularLocation>
        <location evidence="2">Microsome membrane</location>
        <topology evidence="2">Peripheral membrane protein</topology>
    </subcellularLocation>
</comment>
<keyword evidence="10 13" id="KW-0408">Iron</keyword>
<dbReference type="CDD" id="cd20628">
    <property type="entry name" value="CYP4"/>
    <property type="match status" value="1"/>
</dbReference>
<dbReference type="Pfam" id="PF00067">
    <property type="entry name" value="p450"/>
    <property type="match status" value="1"/>
</dbReference>
<evidence type="ECO:0000256" key="4">
    <source>
        <dbReference type="ARBA" id="ARBA00010617"/>
    </source>
</evidence>
<dbReference type="PANTHER" id="PTHR24291">
    <property type="entry name" value="CYTOCHROME P450 FAMILY 4"/>
    <property type="match status" value="1"/>
</dbReference>
<evidence type="ECO:0000256" key="5">
    <source>
        <dbReference type="ARBA" id="ARBA00022617"/>
    </source>
</evidence>
<dbReference type="EMBL" id="JBBCAQ010000034">
    <property type="protein sequence ID" value="KAK7579843.1"/>
    <property type="molecule type" value="Genomic_DNA"/>
</dbReference>
<dbReference type="PRINTS" id="PR00385">
    <property type="entry name" value="P450"/>
</dbReference>
<keyword evidence="5 13" id="KW-0349">Heme</keyword>
<keyword evidence="16" id="KW-1185">Reference proteome</keyword>
<keyword evidence="8" id="KW-0492">Microsome</keyword>
<evidence type="ECO:0000256" key="11">
    <source>
        <dbReference type="ARBA" id="ARBA00023033"/>
    </source>
</evidence>
<dbReference type="Gene3D" id="1.10.630.10">
    <property type="entry name" value="Cytochrome P450"/>
    <property type="match status" value="1"/>
</dbReference>
<dbReference type="PROSITE" id="PS00086">
    <property type="entry name" value="CYTOCHROME_P450"/>
    <property type="match status" value="1"/>
</dbReference>
<dbReference type="PRINTS" id="PR00463">
    <property type="entry name" value="EP450I"/>
</dbReference>
<dbReference type="InterPro" id="IPR036396">
    <property type="entry name" value="Cyt_P450_sf"/>
</dbReference>
<keyword evidence="11 14" id="KW-0503">Monooxygenase</keyword>
<evidence type="ECO:0000256" key="2">
    <source>
        <dbReference type="ARBA" id="ARBA00004174"/>
    </source>
</evidence>
<dbReference type="Proteomes" id="UP001367676">
    <property type="component" value="Unassembled WGS sequence"/>
</dbReference>
<dbReference type="GO" id="GO:0016705">
    <property type="term" value="F:oxidoreductase activity, acting on paired donors, with incorporation or reduction of molecular oxygen"/>
    <property type="evidence" value="ECO:0007669"/>
    <property type="project" value="InterPro"/>
</dbReference>
<reference evidence="15 16" key="1">
    <citation type="submission" date="2024-03" db="EMBL/GenBank/DDBJ databases">
        <title>Adaptation during the transition from Ophiocordyceps entomopathogen to insect associate is accompanied by gene loss and intensified selection.</title>
        <authorList>
            <person name="Ward C.M."/>
            <person name="Onetto C.A."/>
            <person name="Borneman A.R."/>
        </authorList>
    </citation>
    <scope>NUCLEOTIDE SEQUENCE [LARGE SCALE GENOMIC DNA]</scope>
    <source>
        <strain evidence="15">AWRI1</strain>
        <tissue evidence="15">Single Adult Female</tissue>
    </source>
</reference>